<organism evidence="6 7">
    <name type="scientific">Galendromus occidentalis</name>
    <name type="common">western predatory mite</name>
    <dbReference type="NCBI Taxonomy" id="34638"/>
    <lineage>
        <taxon>Eukaryota</taxon>
        <taxon>Metazoa</taxon>
        <taxon>Ecdysozoa</taxon>
        <taxon>Arthropoda</taxon>
        <taxon>Chelicerata</taxon>
        <taxon>Arachnida</taxon>
        <taxon>Acari</taxon>
        <taxon>Parasitiformes</taxon>
        <taxon>Mesostigmata</taxon>
        <taxon>Gamasina</taxon>
        <taxon>Phytoseioidea</taxon>
        <taxon>Phytoseiidae</taxon>
        <taxon>Typhlodrominae</taxon>
        <taxon>Galendromus</taxon>
    </lineage>
</organism>
<dbReference type="GeneID" id="100909127"/>
<evidence type="ECO:0000313" key="6">
    <source>
        <dbReference type="Proteomes" id="UP000694867"/>
    </source>
</evidence>
<dbReference type="RefSeq" id="XP_003744013.1">
    <property type="nucleotide sequence ID" value="XM_003743965.1"/>
</dbReference>
<dbReference type="GO" id="GO:0005634">
    <property type="term" value="C:nucleus"/>
    <property type="evidence" value="ECO:0007669"/>
    <property type="project" value="TreeGrafter"/>
</dbReference>
<protein>
    <submittedName>
        <fullName evidence="7">Major egg antigen</fullName>
    </submittedName>
</protein>
<dbReference type="GO" id="GO:0051082">
    <property type="term" value="F:unfolded protein binding"/>
    <property type="evidence" value="ECO:0007669"/>
    <property type="project" value="TreeGrafter"/>
</dbReference>
<comment type="similarity">
    <text evidence="2 3">Belongs to the small heat shock protein (HSP20) family.</text>
</comment>
<keyword evidence="1" id="KW-0346">Stress response</keyword>
<dbReference type="GO" id="GO:0005737">
    <property type="term" value="C:cytoplasm"/>
    <property type="evidence" value="ECO:0007669"/>
    <property type="project" value="TreeGrafter"/>
</dbReference>
<dbReference type="InterPro" id="IPR002068">
    <property type="entry name" value="A-crystallin/Hsp20_dom"/>
</dbReference>
<feature type="region of interest" description="Disordered" evidence="4">
    <location>
        <begin position="201"/>
        <end position="223"/>
    </location>
</feature>
<dbReference type="Proteomes" id="UP000694867">
    <property type="component" value="Unplaced"/>
</dbReference>
<proteinExistence type="inferred from homology"/>
<sequence>MSHSPPALAQSITEDSIVVRMSRFRGRFLMDNFPHHDEFLVPMDVFGSSFDEYRQRVRRQIDDIMRDATHRPERDLRRQLSGVFNRYSRTFQDDMFDDIFKELQFPTDSGFQQVAREVKAEVDEKNRLLVELDVHEFEPEEITVKAVENQLIVHAKKETQNCCKEFRREIQLPDGIDLDTVTSNLSPQGLLSIHAQMPTAQQPQISAASQPQRLSHGRTELQTVPNVPNNVEAEPTEVHKSEVCFNVGPAPGH</sequence>
<dbReference type="Pfam" id="PF00011">
    <property type="entry name" value="HSP20"/>
    <property type="match status" value="1"/>
</dbReference>
<dbReference type="PANTHER" id="PTHR45640">
    <property type="entry name" value="HEAT SHOCK PROTEIN HSP-12.2-RELATED"/>
    <property type="match status" value="1"/>
</dbReference>
<evidence type="ECO:0000256" key="4">
    <source>
        <dbReference type="SAM" id="MobiDB-lite"/>
    </source>
</evidence>
<evidence type="ECO:0000256" key="3">
    <source>
        <dbReference type="RuleBase" id="RU003616"/>
    </source>
</evidence>
<feature type="compositionally biased region" description="Low complexity" evidence="4">
    <location>
        <begin position="201"/>
        <end position="212"/>
    </location>
</feature>
<evidence type="ECO:0000256" key="2">
    <source>
        <dbReference type="PROSITE-ProRule" id="PRU00285"/>
    </source>
</evidence>
<dbReference type="KEGG" id="goe:100909127"/>
<dbReference type="InterPro" id="IPR008978">
    <property type="entry name" value="HSP20-like_chaperone"/>
</dbReference>
<evidence type="ECO:0000259" key="5">
    <source>
        <dbReference type="PROSITE" id="PS01031"/>
    </source>
</evidence>
<dbReference type="PROSITE" id="PS01031">
    <property type="entry name" value="SHSP"/>
    <property type="match status" value="1"/>
</dbReference>
<evidence type="ECO:0000313" key="7">
    <source>
        <dbReference type="RefSeq" id="XP_003744013.1"/>
    </source>
</evidence>
<keyword evidence="6" id="KW-1185">Reference proteome</keyword>
<dbReference type="Gene3D" id="2.60.40.790">
    <property type="match status" value="1"/>
</dbReference>
<dbReference type="SUPFAM" id="SSF49764">
    <property type="entry name" value="HSP20-like chaperones"/>
    <property type="match status" value="1"/>
</dbReference>
<evidence type="ECO:0000256" key="1">
    <source>
        <dbReference type="ARBA" id="ARBA00023016"/>
    </source>
</evidence>
<dbReference type="InterPro" id="IPR001436">
    <property type="entry name" value="Alpha-crystallin/sHSP_animal"/>
</dbReference>
<accession>A0AAJ6VYH2</accession>
<feature type="domain" description="SHSP" evidence="5">
    <location>
        <begin position="109"/>
        <end position="212"/>
    </location>
</feature>
<reference evidence="7" key="1">
    <citation type="submission" date="2025-08" db="UniProtKB">
        <authorList>
            <consortium name="RefSeq"/>
        </authorList>
    </citation>
    <scope>IDENTIFICATION</scope>
</reference>
<gene>
    <name evidence="7" type="primary">LOC100909127</name>
</gene>
<dbReference type="PANTHER" id="PTHR45640:SF13">
    <property type="entry name" value="HEAT SHOCK PROTEIN 22-RELATED"/>
    <property type="match status" value="1"/>
</dbReference>
<dbReference type="GO" id="GO:0042026">
    <property type="term" value="P:protein refolding"/>
    <property type="evidence" value="ECO:0007669"/>
    <property type="project" value="TreeGrafter"/>
</dbReference>
<dbReference type="AlphaFoldDB" id="A0AAJ6VYH2"/>
<dbReference type="GO" id="GO:0009408">
    <property type="term" value="P:response to heat"/>
    <property type="evidence" value="ECO:0007669"/>
    <property type="project" value="TreeGrafter"/>
</dbReference>
<name>A0AAJ6VYH2_9ACAR</name>
<dbReference type="CDD" id="cd06526">
    <property type="entry name" value="metazoan_ACD"/>
    <property type="match status" value="1"/>
</dbReference>